<keyword evidence="2" id="KW-1185">Reference proteome</keyword>
<organism evidence="1 2">
    <name type="scientific">Araneus ventricosus</name>
    <name type="common">Orbweaver spider</name>
    <name type="synonym">Epeira ventricosa</name>
    <dbReference type="NCBI Taxonomy" id="182803"/>
    <lineage>
        <taxon>Eukaryota</taxon>
        <taxon>Metazoa</taxon>
        <taxon>Ecdysozoa</taxon>
        <taxon>Arthropoda</taxon>
        <taxon>Chelicerata</taxon>
        <taxon>Arachnida</taxon>
        <taxon>Araneae</taxon>
        <taxon>Araneomorphae</taxon>
        <taxon>Entelegynae</taxon>
        <taxon>Araneoidea</taxon>
        <taxon>Araneidae</taxon>
        <taxon>Araneus</taxon>
    </lineage>
</organism>
<evidence type="ECO:0000313" key="1">
    <source>
        <dbReference type="EMBL" id="GBM30778.1"/>
    </source>
</evidence>
<comment type="caution">
    <text evidence="1">The sequence shown here is derived from an EMBL/GenBank/DDBJ whole genome shotgun (WGS) entry which is preliminary data.</text>
</comment>
<gene>
    <name evidence="1" type="ORF">AVEN_30595_1</name>
</gene>
<proteinExistence type="predicted"/>
<protein>
    <submittedName>
        <fullName evidence="1">Uncharacterized protein</fullName>
    </submittedName>
</protein>
<dbReference type="AlphaFoldDB" id="A0A4Y2ERI9"/>
<evidence type="ECO:0000313" key="2">
    <source>
        <dbReference type="Proteomes" id="UP000499080"/>
    </source>
</evidence>
<sequence>MAVSVSRVGSTQKSDLHRVVVTLSVGLGEGRAGSLFLSLDELLCPGDVLVSEEEGILDSDVVVDVVEVPGVLAGHGVLGEGAGERELVEDGLVAAEEAVVHGLLIAVGVGDGVAHVEDLAVVVDVSVVAVSETVAVEVGVDGSDDQFHSVGKEEGLTLHLGDSNHINSQYTGLKTWESILVPPVGWVPLLTCGTQPNRGYQNRPLGE</sequence>
<reference evidence="1 2" key="1">
    <citation type="journal article" date="2019" name="Sci. Rep.">
        <title>Orb-weaving spider Araneus ventricosus genome elucidates the spidroin gene catalogue.</title>
        <authorList>
            <person name="Kono N."/>
            <person name="Nakamura H."/>
            <person name="Ohtoshi R."/>
            <person name="Moran D.A.P."/>
            <person name="Shinohara A."/>
            <person name="Yoshida Y."/>
            <person name="Fujiwara M."/>
            <person name="Mori M."/>
            <person name="Tomita M."/>
            <person name="Arakawa K."/>
        </authorList>
    </citation>
    <scope>NUCLEOTIDE SEQUENCE [LARGE SCALE GENOMIC DNA]</scope>
</reference>
<dbReference type="EMBL" id="BGPR01000668">
    <property type="protein sequence ID" value="GBM30778.1"/>
    <property type="molecule type" value="Genomic_DNA"/>
</dbReference>
<name>A0A4Y2ERI9_ARAVE</name>
<dbReference type="Proteomes" id="UP000499080">
    <property type="component" value="Unassembled WGS sequence"/>
</dbReference>
<accession>A0A4Y2ERI9</accession>